<sequence>MNSSIRFRLRLLVMTVLLLTMTTGVAAAQSGGGGGEFVSIIESLIQFLQTVVDVLTG</sequence>
<protein>
    <submittedName>
        <fullName evidence="1">Uncharacterized protein</fullName>
    </submittedName>
</protein>
<proteinExistence type="predicted"/>
<dbReference type="EMBL" id="KT322178">
    <property type="protein sequence ID" value="AKY04330.1"/>
    <property type="molecule type" value="Genomic_DNA"/>
</dbReference>
<accession>A0A0K1YB23</accession>
<evidence type="ECO:0000313" key="1">
    <source>
        <dbReference type="EMBL" id="AKY04330.1"/>
    </source>
</evidence>
<dbReference type="AlphaFoldDB" id="A0A0K1YB23"/>
<organism evidence="1">
    <name type="scientific">uncultured haloarchaeon</name>
    <dbReference type="NCBI Taxonomy" id="160804"/>
    <lineage>
        <taxon>Archaea</taxon>
        <taxon>Methanobacteriati</taxon>
        <taxon>Methanobacteriota</taxon>
        <taxon>Stenosarchaea group</taxon>
        <taxon>Halobacteria</taxon>
        <taxon>Halobacteriales</taxon>
        <taxon>Halobacteriaceae</taxon>
        <taxon>environmental samples</taxon>
    </lineage>
</organism>
<name>A0A0K1YB23_9EURY</name>
<reference evidence="1" key="1">
    <citation type="journal article" date="2015" name="BMC Genomics">
        <title>Diversity of the cell-wall associated genomic island of the archaeon Haloquadratum walsbyi.</title>
        <authorList>
            <person name="Martin-Cuadrado A.B."/>
            <person name="Pasic L."/>
            <person name="Rodriguez-Valera F."/>
        </authorList>
    </citation>
    <scope>NUCLEOTIDE SEQUENCE</scope>
</reference>